<reference evidence="4" key="1">
    <citation type="submission" date="2025-08" db="UniProtKB">
        <authorList>
            <consortium name="RefSeq"/>
        </authorList>
    </citation>
    <scope>IDENTIFICATION</scope>
    <source>
        <tissue evidence="4">Muscle</tissue>
    </source>
</reference>
<evidence type="ECO:0000313" key="4">
    <source>
        <dbReference type="RefSeq" id="XP_013781222.1"/>
    </source>
</evidence>
<accession>A0ABM1BFY2</accession>
<evidence type="ECO:0000313" key="3">
    <source>
        <dbReference type="Proteomes" id="UP000694941"/>
    </source>
</evidence>
<feature type="coiled-coil region" evidence="2">
    <location>
        <begin position="156"/>
        <end position="302"/>
    </location>
</feature>
<dbReference type="PANTHER" id="PTHR45721:SF12">
    <property type="entry name" value="INTERMEDIATE FILAMENT PROTEIN IFA-1"/>
    <property type="match status" value="1"/>
</dbReference>
<protein>
    <submittedName>
        <fullName evidence="4">Uncharacterized protein LOC106465543</fullName>
    </submittedName>
</protein>
<keyword evidence="1 2" id="KW-0175">Coiled coil</keyword>
<dbReference type="Proteomes" id="UP000694941">
    <property type="component" value="Unplaced"/>
</dbReference>
<name>A0ABM1BFY2_LIMPO</name>
<sequence>MAPKGFWRRPLTQMYNRNYQYGTGLYSGTLEDIEKRYSNSVSRTRLPSDRLDTGFSSFGSSILGVGLNAPVDTSTSAIRSRSPRVDFDASSSNRHHAFHNRMSEPESYDLRRARSFGDFDTLRTKSVSDEFPTSYLYSLPPSSYYRGYGTEEETDASKARRRRRRKHQEFASLERNLADTFNTLTFHEPVSNPTTSSSQWMDRCRELETQVEQLTQRVRDAETRVHTDVKEMKNKMQIEITEVGMLLDEAMKHNEEQQKVIKKQAKRLAELESHYDEVHRHLQEDNELLASSQRKCQALQVEVHNLKRGMDYHATVKSPSKYP</sequence>
<organism evidence="3 4">
    <name type="scientific">Limulus polyphemus</name>
    <name type="common">Atlantic horseshoe crab</name>
    <dbReference type="NCBI Taxonomy" id="6850"/>
    <lineage>
        <taxon>Eukaryota</taxon>
        <taxon>Metazoa</taxon>
        <taxon>Ecdysozoa</taxon>
        <taxon>Arthropoda</taxon>
        <taxon>Chelicerata</taxon>
        <taxon>Merostomata</taxon>
        <taxon>Xiphosura</taxon>
        <taxon>Limulidae</taxon>
        <taxon>Limulus</taxon>
    </lineage>
</organism>
<keyword evidence="3" id="KW-1185">Reference proteome</keyword>
<dbReference type="PANTHER" id="PTHR45721">
    <property type="entry name" value="LAMIN DM0-RELATED"/>
    <property type="match status" value="1"/>
</dbReference>
<proteinExistence type="predicted"/>
<gene>
    <name evidence="4" type="primary">LOC106465543</name>
</gene>
<evidence type="ECO:0000256" key="1">
    <source>
        <dbReference type="ARBA" id="ARBA00023054"/>
    </source>
</evidence>
<dbReference type="RefSeq" id="XP_013781222.1">
    <property type="nucleotide sequence ID" value="XM_013925768.2"/>
</dbReference>
<evidence type="ECO:0000256" key="2">
    <source>
        <dbReference type="SAM" id="Coils"/>
    </source>
</evidence>
<dbReference type="GeneID" id="106465543"/>